<evidence type="ECO:0000313" key="5">
    <source>
        <dbReference type="EMBL" id="NMP24309.1"/>
    </source>
</evidence>
<dbReference type="Proteomes" id="UP000533476">
    <property type="component" value="Unassembled WGS sequence"/>
</dbReference>
<comment type="similarity">
    <text evidence="1">Belongs to the 'phage' integrase family.</text>
</comment>
<dbReference type="InterPro" id="IPR050090">
    <property type="entry name" value="Tyrosine_recombinase_XerCD"/>
</dbReference>
<dbReference type="SUPFAM" id="SSF56349">
    <property type="entry name" value="DNA breaking-rejoining enzymes"/>
    <property type="match status" value="1"/>
</dbReference>
<feature type="domain" description="Tyr recombinase" evidence="4">
    <location>
        <begin position="1"/>
        <end position="134"/>
    </location>
</feature>
<comment type="caution">
    <text evidence="5">The sequence shown here is derived from an EMBL/GenBank/DDBJ whole genome shotgun (WGS) entry which is preliminary data.</text>
</comment>
<protein>
    <submittedName>
        <fullName evidence="5">Tyrosine-type recombinase/integrase</fullName>
    </submittedName>
</protein>
<sequence length="146" mass="16533">MRRGQLNLVGKGDKRRQVALPTATHASLMAYRAVRPPTELTTFFVTQRRVPKGQTFPIRPLAPREIQRRIQQYAAQAGLPVQLTPHKLRHTFATALLEASMDIRIVQEALGHAHLSTTEIYAHVNVATQKEAVNRLPYFTGNRHDH</sequence>
<dbReference type="InterPro" id="IPR011010">
    <property type="entry name" value="DNA_brk_join_enz"/>
</dbReference>
<reference evidence="5 6" key="1">
    <citation type="submission" date="2020-04" db="EMBL/GenBank/DDBJ databases">
        <authorList>
            <person name="Zhang R."/>
            <person name="Schippers A."/>
        </authorList>
    </citation>
    <scope>NUCLEOTIDE SEQUENCE [LARGE SCALE GENOMIC DNA]</scope>
    <source>
        <strain evidence="5 6">DSM 109850</strain>
    </source>
</reference>
<dbReference type="GO" id="GO:0003677">
    <property type="term" value="F:DNA binding"/>
    <property type="evidence" value="ECO:0007669"/>
    <property type="project" value="UniProtKB-KW"/>
</dbReference>
<dbReference type="EMBL" id="JABBVZ010000099">
    <property type="protein sequence ID" value="NMP24309.1"/>
    <property type="molecule type" value="Genomic_DNA"/>
</dbReference>
<proteinExistence type="inferred from homology"/>
<dbReference type="AlphaFoldDB" id="A0A7Y0L9A9"/>
<dbReference type="InterPro" id="IPR002104">
    <property type="entry name" value="Integrase_catalytic"/>
</dbReference>
<evidence type="ECO:0000256" key="3">
    <source>
        <dbReference type="ARBA" id="ARBA00023172"/>
    </source>
</evidence>
<keyword evidence="2" id="KW-0238">DNA-binding</keyword>
<name>A0A7Y0L9A9_9FIRM</name>
<evidence type="ECO:0000256" key="1">
    <source>
        <dbReference type="ARBA" id="ARBA00008857"/>
    </source>
</evidence>
<dbReference type="GO" id="GO:0006310">
    <property type="term" value="P:DNA recombination"/>
    <property type="evidence" value="ECO:0007669"/>
    <property type="project" value="UniProtKB-KW"/>
</dbReference>
<keyword evidence="6" id="KW-1185">Reference proteome</keyword>
<organism evidence="5 6">
    <name type="scientific">Sulfobacillus harzensis</name>
    <dbReference type="NCBI Taxonomy" id="2729629"/>
    <lineage>
        <taxon>Bacteria</taxon>
        <taxon>Bacillati</taxon>
        <taxon>Bacillota</taxon>
        <taxon>Clostridia</taxon>
        <taxon>Eubacteriales</taxon>
        <taxon>Clostridiales Family XVII. Incertae Sedis</taxon>
        <taxon>Sulfobacillus</taxon>
    </lineage>
</organism>
<evidence type="ECO:0000256" key="2">
    <source>
        <dbReference type="ARBA" id="ARBA00023125"/>
    </source>
</evidence>
<dbReference type="InterPro" id="IPR013762">
    <property type="entry name" value="Integrase-like_cat_sf"/>
</dbReference>
<dbReference type="PANTHER" id="PTHR30349:SF41">
    <property type="entry name" value="INTEGRASE_RECOMBINASE PROTEIN MJ0367-RELATED"/>
    <property type="match status" value="1"/>
</dbReference>
<dbReference type="GO" id="GO:0015074">
    <property type="term" value="P:DNA integration"/>
    <property type="evidence" value="ECO:0007669"/>
    <property type="project" value="InterPro"/>
</dbReference>
<dbReference type="Pfam" id="PF00589">
    <property type="entry name" value="Phage_integrase"/>
    <property type="match status" value="1"/>
</dbReference>
<dbReference type="PANTHER" id="PTHR30349">
    <property type="entry name" value="PHAGE INTEGRASE-RELATED"/>
    <property type="match status" value="1"/>
</dbReference>
<dbReference type="Gene3D" id="1.10.443.10">
    <property type="entry name" value="Intergrase catalytic core"/>
    <property type="match status" value="1"/>
</dbReference>
<keyword evidence="3" id="KW-0233">DNA recombination</keyword>
<dbReference type="PROSITE" id="PS51898">
    <property type="entry name" value="TYR_RECOMBINASE"/>
    <property type="match status" value="1"/>
</dbReference>
<evidence type="ECO:0000259" key="4">
    <source>
        <dbReference type="PROSITE" id="PS51898"/>
    </source>
</evidence>
<accession>A0A7Y0L9A9</accession>
<gene>
    <name evidence="5" type="ORF">HIJ39_18415</name>
</gene>
<dbReference type="RefSeq" id="WP_169102321.1">
    <property type="nucleotide sequence ID" value="NZ_JABBVZ010000099.1"/>
</dbReference>
<evidence type="ECO:0000313" key="6">
    <source>
        <dbReference type="Proteomes" id="UP000533476"/>
    </source>
</evidence>